<dbReference type="EMBL" id="VLKL01000011">
    <property type="protein sequence ID" value="TWI02476.1"/>
    <property type="molecule type" value="Genomic_DNA"/>
</dbReference>
<evidence type="ECO:0000313" key="2">
    <source>
        <dbReference type="EMBL" id="TWI02476.1"/>
    </source>
</evidence>
<evidence type="ECO:0000256" key="1">
    <source>
        <dbReference type="SAM" id="Coils"/>
    </source>
</evidence>
<comment type="caution">
    <text evidence="2">The sequence shown here is derived from an EMBL/GenBank/DDBJ whole genome shotgun (WGS) entry which is preliminary data.</text>
</comment>
<reference evidence="2 3" key="1">
    <citation type="journal article" date="2015" name="Stand. Genomic Sci.">
        <title>Genomic Encyclopedia of Bacterial and Archaeal Type Strains, Phase III: the genomes of soil and plant-associated and newly described type strains.</title>
        <authorList>
            <person name="Whitman W.B."/>
            <person name="Woyke T."/>
            <person name="Klenk H.P."/>
            <person name="Zhou Y."/>
            <person name="Lilburn T.G."/>
            <person name="Beck B.J."/>
            <person name="De Vos P."/>
            <person name="Vandamme P."/>
            <person name="Eisen J.A."/>
            <person name="Garrity G."/>
            <person name="Hugenholtz P."/>
            <person name="Kyrpides N.C."/>
        </authorList>
    </citation>
    <scope>NUCLEOTIDE SEQUENCE [LARGE SCALE GENOMIC DNA]</scope>
    <source>
        <strain evidence="2 3">CGMCC 1.10947</strain>
    </source>
</reference>
<accession>A0A562L4M6</accession>
<dbReference type="OrthoDB" id="8255986at2"/>
<dbReference type="Proteomes" id="UP000317176">
    <property type="component" value="Unassembled WGS sequence"/>
</dbReference>
<protein>
    <submittedName>
        <fullName evidence="2">Uncharacterized protein</fullName>
    </submittedName>
</protein>
<keyword evidence="3" id="KW-1185">Reference proteome</keyword>
<sequence length="272" mass="31457">MSEKSKWPPLICKQRIRVLCYLFGSTDGTLRGIANPSDRRRCKARIEYERSYARIWENDATRSCNTAEDLEEQKRLAHLSFATLRASNAELLKRPILLRGDGQEFCEPFKDSMPLDDYTEWGYASDLATTTKFVLNDARKEYLAVRWHSPDGTARNVPDDYRSAFEAQMDYHTQALEANRENIAKHYGSPYGSWRGIPQARLAAANRYARLWLGRFESRCEFELALLRITIDEMDAEEHERKAEELIESIERQIEDVAQDILHDILAEGVTS</sequence>
<organism evidence="2 3">
    <name type="scientific">Bradyrhizobium daqingense</name>
    <dbReference type="NCBI Taxonomy" id="993502"/>
    <lineage>
        <taxon>Bacteria</taxon>
        <taxon>Pseudomonadati</taxon>
        <taxon>Pseudomonadota</taxon>
        <taxon>Alphaproteobacteria</taxon>
        <taxon>Hyphomicrobiales</taxon>
        <taxon>Nitrobacteraceae</taxon>
        <taxon>Bradyrhizobium</taxon>
    </lineage>
</organism>
<name>A0A562L4M6_9BRAD</name>
<feature type="coiled-coil region" evidence="1">
    <location>
        <begin position="233"/>
        <end position="260"/>
    </location>
</feature>
<dbReference type="RefSeq" id="WP_145637346.1">
    <property type="nucleotide sequence ID" value="NZ_CP088014.1"/>
</dbReference>
<gene>
    <name evidence="2" type="ORF">IQ17_04089</name>
</gene>
<dbReference type="AlphaFoldDB" id="A0A562L4M6"/>
<proteinExistence type="predicted"/>
<evidence type="ECO:0000313" key="3">
    <source>
        <dbReference type="Proteomes" id="UP000317176"/>
    </source>
</evidence>
<keyword evidence="1" id="KW-0175">Coiled coil</keyword>